<keyword evidence="3" id="KW-1185">Reference proteome</keyword>
<comment type="caution">
    <text evidence="2">The sequence shown here is derived from an EMBL/GenBank/DDBJ whole genome shotgun (WGS) entry which is preliminary data.</text>
</comment>
<sequence length="85" mass="9899">MKLLFDQNISFRITKKLSEHFSDCKYVSDCDLQNTDDIDIWEYAKSNAYAIVTFDSDFYDMSLINGHPPKIIWIRTGNLTTIEIA</sequence>
<dbReference type="Proteomes" id="UP001199314">
    <property type="component" value="Unassembled WGS sequence"/>
</dbReference>
<protein>
    <submittedName>
        <fullName evidence="2">DUF5615 family PIN-like protein</fullName>
    </submittedName>
</protein>
<feature type="domain" description="DUF5615" evidence="1">
    <location>
        <begin position="1"/>
        <end position="85"/>
    </location>
</feature>
<reference evidence="3" key="1">
    <citation type="submission" date="2023-07" db="EMBL/GenBank/DDBJ databases">
        <title>Novel species isolated from saline lakes on Tibetan Plateau.</title>
        <authorList>
            <person name="Lu H."/>
        </authorList>
    </citation>
    <scope>NUCLEOTIDE SEQUENCE [LARGE SCALE GENOMIC DNA]</scope>
    <source>
        <strain evidence="3">CAK8W</strain>
    </source>
</reference>
<name>A0ABS7XM39_9FLAO</name>
<dbReference type="RefSeq" id="WP_224461799.1">
    <property type="nucleotide sequence ID" value="NZ_JAIQZE010000012.1"/>
</dbReference>
<dbReference type="Pfam" id="PF18480">
    <property type="entry name" value="DUF5615"/>
    <property type="match status" value="1"/>
</dbReference>
<evidence type="ECO:0000259" key="1">
    <source>
        <dbReference type="Pfam" id="PF18480"/>
    </source>
</evidence>
<evidence type="ECO:0000313" key="2">
    <source>
        <dbReference type="EMBL" id="MBZ9779464.1"/>
    </source>
</evidence>
<dbReference type="EMBL" id="JAIQZE010000012">
    <property type="protein sequence ID" value="MBZ9779464.1"/>
    <property type="molecule type" value="Genomic_DNA"/>
</dbReference>
<organism evidence="2 3">
    <name type="scientific">Psychroflexus longus</name>
    <dbReference type="NCBI Taxonomy" id="2873596"/>
    <lineage>
        <taxon>Bacteria</taxon>
        <taxon>Pseudomonadati</taxon>
        <taxon>Bacteroidota</taxon>
        <taxon>Flavobacteriia</taxon>
        <taxon>Flavobacteriales</taxon>
        <taxon>Flavobacteriaceae</taxon>
        <taxon>Psychroflexus</taxon>
    </lineage>
</organism>
<dbReference type="InterPro" id="IPR041049">
    <property type="entry name" value="DUF5615"/>
</dbReference>
<accession>A0ABS7XM39</accession>
<gene>
    <name evidence="2" type="ORF">LB452_11075</name>
</gene>
<evidence type="ECO:0000313" key="3">
    <source>
        <dbReference type="Proteomes" id="UP001199314"/>
    </source>
</evidence>
<proteinExistence type="predicted"/>